<feature type="region of interest" description="Disordered" evidence="1">
    <location>
        <begin position="189"/>
        <end position="208"/>
    </location>
</feature>
<evidence type="ECO:0000256" key="1">
    <source>
        <dbReference type="SAM" id="MobiDB-lite"/>
    </source>
</evidence>
<reference evidence="2 3" key="1">
    <citation type="submission" date="2018-07" db="EMBL/GenBank/DDBJ databases">
        <title>Uncovering a Universe of Circular DNA Viruses in Animal Metagenomes.</title>
        <authorList>
            <person name="Tisza M."/>
            <person name="Buck C."/>
            <person name="Pastrana D."/>
            <person name="Welch N."/>
            <person name="Peretti A."/>
        </authorList>
    </citation>
    <scope>NUCLEOTIDE SEQUENCE [LARGE SCALE GENOMIC DNA]</scope>
    <source>
        <strain evidence="2">Ctbg_1</strain>
    </source>
</reference>
<name>A0A345MT06_9CAUD</name>
<evidence type="ECO:0000313" key="3">
    <source>
        <dbReference type="Proteomes" id="UP000257554"/>
    </source>
</evidence>
<dbReference type="Proteomes" id="UP000257554">
    <property type="component" value="Segment"/>
</dbReference>
<sequence>MKYFSPYETEFVEPVPINVQQQSLNYLTQRHDKALEMYGAIDSELAKMDLNENESEWLLNKRNELRSILDNGTVQGLSAFATDNLLMSKNDFLFGADMRGRLKRQKDWKANNDKIDKMGIPEDYKRIFKQLNPYGVYEDKYDKNGNVIEGDSYKPNVNPVNTIPLVEIYKNALAMVAKEKGNNVQTRWLDKDGNVTDDPMKSGTGEFFSQSTGTWESIPKEKLMAAVDAVIKATPGAKESLDQDYNIARWKYENGEESDIVDNNNKMMSRGEYLQDKLNPFSQAATYYHVTNDIKYGDAVKEHLKLTRQGAYGIGVTSDAANKDYIDTITAPSDMQTIKNTLPAESQATINESNQYLSSIVSASGINKDIKNMTDDEIAGIINNANITPAQKYQARKALSARREAQAYINTVREQILDKDKVEQFDAYLAITTGKLQNEDNKYIKQYNNYVNSLYKGNEIVGQSFADEDTYEFFVNYLGGEQQAKNLGIKLGVRDGKRVAELPKSFSHNLHLFTDAANKSFNETHNSFGQTWNQLKNFINAGWGDAYYTVNNQGEVNFNIIDRDNDLLPNPFKTVANSWNDISTQTRINKTIDNLFHINGTTTSRDAYSSMNYFMQDLQRGYDESLDGGTLTLSTTSISQPTPKAAEISFIMDANPTDASKYKTVYDNTKTETLNTLKAGIDLVQSGVYEKDSSGSLVVPETKRRMQLTQILKNADNNDITTIAKLDNATGKWGMQLTIQGKNKSQNSDIVDVDIAPVTIFIPEMSSEVYDIWNRDTKFRAITDVNKYHAANYNVTLIDESFNLGTNIKAKPNGDGFMLIQDGKGIAYLSKEDVVKFRDVYNQFNDAKDAVLTNPNINNDAKEALFKQLATEIAPLFGGVDEETVKYIYDKIIKL</sequence>
<dbReference type="RefSeq" id="YP_010097664.1">
    <property type="nucleotide sequence ID" value="NC_055760.1"/>
</dbReference>
<keyword evidence="3" id="KW-1185">Reference proteome</keyword>
<evidence type="ECO:0000313" key="2">
    <source>
        <dbReference type="EMBL" id="AXH74506.1"/>
    </source>
</evidence>
<protein>
    <submittedName>
        <fullName evidence="2">Uncharacterized protein</fullName>
    </submittedName>
</protein>
<dbReference type="EMBL" id="MH616963">
    <property type="protein sequence ID" value="AXH74506.1"/>
    <property type="molecule type" value="Genomic_DNA"/>
</dbReference>
<accession>A0A345MT06</accession>
<feature type="compositionally biased region" description="Basic and acidic residues" evidence="1">
    <location>
        <begin position="189"/>
        <end position="200"/>
    </location>
</feature>
<organism evidence="2 3">
    <name type="scientific">crAssphage sp. isolate ctbg_1</name>
    <dbReference type="NCBI Taxonomy" id="2989854"/>
    <lineage>
        <taxon>Viruses</taxon>
        <taxon>Duplodnaviria</taxon>
        <taxon>Heunggongvirae</taxon>
        <taxon>Uroviricota</taxon>
        <taxon>Caudoviricetes</taxon>
        <taxon>Crassvirales</taxon>
        <taxon>Intestiviridae</taxon>
        <taxon>Crudevirinae</taxon>
        <taxon>Whopevirus</taxon>
        <taxon>Whopevirus animalis</taxon>
    </lineage>
</organism>
<proteinExistence type="predicted"/>
<dbReference type="GeneID" id="76971890"/>